<evidence type="ECO:0000313" key="9">
    <source>
        <dbReference type="EMBL" id="KUF09949.1"/>
    </source>
</evidence>
<dbReference type="GO" id="GO:0004069">
    <property type="term" value="F:L-aspartate:2-oxoglutarate aminotransferase activity"/>
    <property type="evidence" value="ECO:0007669"/>
    <property type="project" value="UniProtKB-EC"/>
</dbReference>
<protein>
    <recommendedName>
        <fullName evidence="3">aspartate transaminase</fullName>
        <ecNumber evidence="3">2.6.1.1</ecNumber>
    </recommendedName>
</protein>
<dbReference type="Gene3D" id="3.90.1150.10">
    <property type="entry name" value="Aspartate Aminotransferase, domain 1"/>
    <property type="match status" value="1"/>
</dbReference>
<dbReference type="RefSeq" id="WP_058862926.1">
    <property type="nucleotide sequence ID" value="NZ_LPXO01000009.1"/>
</dbReference>
<evidence type="ECO:0000256" key="6">
    <source>
        <dbReference type="ARBA" id="ARBA00022898"/>
    </source>
</evidence>
<comment type="catalytic activity">
    <reaction evidence="7">
        <text>L-aspartate + 2-oxoglutarate = oxaloacetate + L-glutamate</text>
        <dbReference type="Rhea" id="RHEA:21824"/>
        <dbReference type="ChEBI" id="CHEBI:16452"/>
        <dbReference type="ChEBI" id="CHEBI:16810"/>
        <dbReference type="ChEBI" id="CHEBI:29985"/>
        <dbReference type="ChEBI" id="CHEBI:29991"/>
        <dbReference type="EC" id="2.6.1.1"/>
    </reaction>
</comment>
<dbReference type="Pfam" id="PF00155">
    <property type="entry name" value="Aminotran_1_2"/>
    <property type="match status" value="1"/>
</dbReference>
<reference evidence="9 10" key="1">
    <citation type="submission" date="2015-12" db="EMBL/GenBank/DDBJ databases">
        <authorList>
            <person name="Shamseldin A."/>
            <person name="Moawad H."/>
            <person name="Abd El-Rahim W.M."/>
            <person name="Sadowsky M.J."/>
        </authorList>
    </citation>
    <scope>NUCLEOTIDE SEQUENCE [LARGE SCALE GENOMIC DNA]</scope>
    <source>
        <strain evidence="9 10">SJ5A-1</strain>
    </source>
</reference>
<dbReference type="SUPFAM" id="SSF53383">
    <property type="entry name" value="PLP-dependent transferases"/>
    <property type="match status" value="1"/>
</dbReference>
<comment type="cofactor">
    <cofactor evidence="1">
        <name>pyridoxal 5'-phosphate</name>
        <dbReference type="ChEBI" id="CHEBI:597326"/>
    </cofactor>
</comment>
<evidence type="ECO:0000256" key="4">
    <source>
        <dbReference type="ARBA" id="ARBA00022576"/>
    </source>
</evidence>
<dbReference type="PANTHER" id="PTHR46383:SF1">
    <property type="entry name" value="ASPARTATE AMINOTRANSFERASE"/>
    <property type="match status" value="1"/>
</dbReference>
<evidence type="ECO:0000256" key="7">
    <source>
        <dbReference type="ARBA" id="ARBA00049185"/>
    </source>
</evidence>
<dbReference type="CDD" id="cd00609">
    <property type="entry name" value="AAT_like"/>
    <property type="match status" value="1"/>
</dbReference>
<comment type="similarity">
    <text evidence="2">Belongs to the class-I pyridoxal-phosphate-dependent aminotransferase family.</text>
</comment>
<keyword evidence="10" id="KW-1185">Reference proteome</keyword>
<gene>
    <name evidence="9" type="ORF">AVJ23_14475</name>
</gene>
<dbReference type="Gene3D" id="3.40.640.10">
    <property type="entry name" value="Type I PLP-dependent aspartate aminotransferase-like (Major domain)"/>
    <property type="match status" value="1"/>
</dbReference>
<evidence type="ECO:0000256" key="5">
    <source>
        <dbReference type="ARBA" id="ARBA00022679"/>
    </source>
</evidence>
<evidence type="ECO:0000259" key="8">
    <source>
        <dbReference type="Pfam" id="PF00155"/>
    </source>
</evidence>
<name>A0A0W7WH82_9RHOB</name>
<dbReference type="EMBL" id="LPXO01000009">
    <property type="protein sequence ID" value="KUF09949.1"/>
    <property type="molecule type" value="Genomic_DNA"/>
</dbReference>
<dbReference type="EC" id="2.6.1.1" evidence="3"/>
<keyword evidence="5 9" id="KW-0808">Transferase</keyword>
<evidence type="ECO:0000256" key="1">
    <source>
        <dbReference type="ARBA" id="ARBA00001933"/>
    </source>
</evidence>
<dbReference type="GO" id="GO:0006520">
    <property type="term" value="P:amino acid metabolic process"/>
    <property type="evidence" value="ECO:0007669"/>
    <property type="project" value="InterPro"/>
</dbReference>
<dbReference type="AlphaFoldDB" id="A0A0W7WH82"/>
<dbReference type="InterPro" id="IPR015421">
    <property type="entry name" value="PyrdxlP-dep_Trfase_major"/>
</dbReference>
<dbReference type="STRING" id="1685382.AVJ23_14475"/>
<organism evidence="9 10">
    <name type="scientific">Pseudoponticoccus marisrubri</name>
    <dbReference type="NCBI Taxonomy" id="1685382"/>
    <lineage>
        <taxon>Bacteria</taxon>
        <taxon>Pseudomonadati</taxon>
        <taxon>Pseudomonadota</taxon>
        <taxon>Alphaproteobacteria</taxon>
        <taxon>Rhodobacterales</taxon>
        <taxon>Roseobacteraceae</taxon>
        <taxon>Pseudoponticoccus</taxon>
    </lineage>
</organism>
<feature type="domain" description="Aminotransferase class I/classII large" evidence="8">
    <location>
        <begin position="52"/>
        <end position="386"/>
    </location>
</feature>
<dbReference type="Proteomes" id="UP000054396">
    <property type="component" value="Unassembled WGS sequence"/>
</dbReference>
<dbReference type="InterPro" id="IPR050596">
    <property type="entry name" value="AspAT/PAT-like"/>
</dbReference>
<proteinExistence type="inferred from homology"/>
<evidence type="ECO:0000313" key="10">
    <source>
        <dbReference type="Proteomes" id="UP000054396"/>
    </source>
</evidence>
<dbReference type="InterPro" id="IPR015422">
    <property type="entry name" value="PyrdxlP-dep_Trfase_small"/>
</dbReference>
<sequence length="412" mass="44654">MDTYRHSPKARSARVAALELPERADIAPPSVREADLAILAAAPEGYLDTTHFDTAHFPPPDWALERFAAAARDGALAYTGYSGHAGVLRAVASNVSSFLGVPVEADRNIALTPGTQAALFCVLAARVDPGDRVVVMDPDYLFTARIFRFLGAEVAYAPLILQDGKYVPDLDLIETEFRDRGATQLVFSHPNNPTGAVYGPEIIRALARLAVRYGVGIVADELYSRLIHDDTPFAHIAAEEGAFELTATLLGPSKTESLSGYRLGVVVGPETLLRGVENVLSVTALRAPAYAQHLLPGWLGPDANWLRDRLAQFSALRRQTIARLSGLDWMTLHPQDGTAYLWADVRALGRSDLEIGTALAREAGMLISPGYQFGPGSAGHFRICYAREPRGWATAMDRMVDVLDGMRLRPGP</sequence>
<comment type="caution">
    <text evidence="9">The sequence shown here is derived from an EMBL/GenBank/DDBJ whole genome shotgun (WGS) entry which is preliminary data.</text>
</comment>
<dbReference type="InterPro" id="IPR015424">
    <property type="entry name" value="PyrdxlP-dep_Trfase"/>
</dbReference>
<dbReference type="PANTHER" id="PTHR46383">
    <property type="entry name" value="ASPARTATE AMINOTRANSFERASE"/>
    <property type="match status" value="1"/>
</dbReference>
<accession>A0A0W7WH82</accession>
<dbReference type="InterPro" id="IPR004839">
    <property type="entry name" value="Aminotransferase_I/II_large"/>
</dbReference>
<evidence type="ECO:0000256" key="2">
    <source>
        <dbReference type="ARBA" id="ARBA00007441"/>
    </source>
</evidence>
<keyword evidence="6" id="KW-0663">Pyridoxal phosphate</keyword>
<dbReference type="OrthoDB" id="3224382at2"/>
<dbReference type="GO" id="GO:0030170">
    <property type="term" value="F:pyridoxal phosphate binding"/>
    <property type="evidence" value="ECO:0007669"/>
    <property type="project" value="InterPro"/>
</dbReference>
<evidence type="ECO:0000256" key="3">
    <source>
        <dbReference type="ARBA" id="ARBA00012753"/>
    </source>
</evidence>
<keyword evidence="4 9" id="KW-0032">Aminotransferase</keyword>